<dbReference type="Pfam" id="PF06813">
    <property type="entry name" value="Nodulin-like"/>
    <property type="match status" value="1"/>
</dbReference>
<feature type="transmembrane region" description="Helical" evidence="5">
    <location>
        <begin position="130"/>
        <end position="149"/>
    </location>
</feature>
<evidence type="ECO:0000256" key="3">
    <source>
        <dbReference type="ARBA" id="ARBA00022989"/>
    </source>
</evidence>
<dbReference type="AlphaFoldDB" id="A0A9D4ZN35"/>
<dbReference type="PANTHER" id="PTHR21576">
    <property type="entry name" value="UNCHARACTERIZED NODULIN-LIKE PROTEIN"/>
    <property type="match status" value="1"/>
</dbReference>
<accession>A0A9D4ZN35</accession>
<evidence type="ECO:0008006" key="10">
    <source>
        <dbReference type="Google" id="ProtNLM"/>
    </source>
</evidence>
<comment type="subcellular location">
    <subcellularLocation>
        <location evidence="1">Membrane</location>
        <topology evidence="1">Multi-pass membrane protein</topology>
    </subcellularLocation>
</comment>
<evidence type="ECO:0000256" key="2">
    <source>
        <dbReference type="ARBA" id="ARBA00022692"/>
    </source>
</evidence>
<comment type="caution">
    <text evidence="8">The sequence shown here is derived from an EMBL/GenBank/DDBJ whole genome shotgun (WGS) entry which is preliminary data.</text>
</comment>
<dbReference type="SUPFAM" id="SSF103473">
    <property type="entry name" value="MFS general substrate transporter"/>
    <property type="match status" value="2"/>
</dbReference>
<dbReference type="GO" id="GO:0016020">
    <property type="term" value="C:membrane"/>
    <property type="evidence" value="ECO:0007669"/>
    <property type="project" value="UniProtKB-SubCell"/>
</dbReference>
<dbReference type="EMBL" id="JABFUD020000003">
    <property type="protein sequence ID" value="KAI5081728.1"/>
    <property type="molecule type" value="Genomic_DNA"/>
</dbReference>
<dbReference type="OrthoDB" id="410267at2759"/>
<feature type="transmembrane region" description="Helical" evidence="5">
    <location>
        <begin position="34"/>
        <end position="55"/>
    </location>
</feature>
<name>A0A9D4ZN35_ADICA</name>
<feature type="transmembrane region" description="Helical" evidence="5">
    <location>
        <begin position="473"/>
        <end position="496"/>
    </location>
</feature>
<dbReference type="PANTHER" id="PTHR21576:SF154">
    <property type="entry name" value="OS04G0502800 PROTEIN"/>
    <property type="match status" value="1"/>
</dbReference>
<evidence type="ECO:0000259" key="7">
    <source>
        <dbReference type="Pfam" id="PF23262"/>
    </source>
</evidence>
<dbReference type="Gene3D" id="1.20.1250.20">
    <property type="entry name" value="MFS general substrate transporter like domains"/>
    <property type="match status" value="1"/>
</dbReference>
<evidence type="ECO:0000256" key="4">
    <source>
        <dbReference type="ARBA" id="ARBA00023136"/>
    </source>
</evidence>
<feature type="transmembrane region" description="Helical" evidence="5">
    <location>
        <begin position="432"/>
        <end position="453"/>
    </location>
</feature>
<feature type="transmembrane region" description="Helical" evidence="5">
    <location>
        <begin position="301"/>
        <end position="322"/>
    </location>
</feature>
<dbReference type="InterPro" id="IPR036259">
    <property type="entry name" value="MFS_trans_sf"/>
</dbReference>
<dbReference type="InterPro" id="IPR010658">
    <property type="entry name" value="Nodulin-like"/>
</dbReference>
<keyword evidence="9" id="KW-1185">Reference proteome</keyword>
<feature type="transmembrane region" description="Helical" evidence="5">
    <location>
        <begin position="374"/>
        <end position="393"/>
    </location>
</feature>
<feature type="transmembrane region" description="Helical" evidence="5">
    <location>
        <begin position="399"/>
        <end position="420"/>
    </location>
</feature>
<keyword evidence="3 5" id="KW-1133">Transmembrane helix</keyword>
<keyword evidence="2 5" id="KW-0812">Transmembrane</keyword>
<dbReference type="InterPro" id="IPR056555">
    <property type="entry name" value="NFD4_C"/>
</dbReference>
<dbReference type="Proteomes" id="UP000886520">
    <property type="component" value="Chromosome 2"/>
</dbReference>
<feature type="transmembrane region" description="Helical" evidence="5">
    <location>
        <begin position="197"/>
        <end position="218"/>
    </location>
</feature>
<reference evidence="8" key="1">
    <citation type="submission" date="2021-01" db="EMBL/GenBank/DDBJ databases">
        <title>Adiantum capillus-veneris genome.</title>
        <authorList>
            <person name="Fang Y."/>
            <person name="Liao Q."/>
        </authorList>
    </citation>
    <scope>NUCLEOTIDE SEQUENCE</scope>
    <source>
        <strain evidence="8">H3</strain>
        <tissue evidence="8">Leaf</tissue>
    </source>
</reference>
<feature type="transmembrane region" description="Helical" evidence="5">
    <location>
        <begin position="169"/>
        <end position="191"/>
    </location>
</feature>
<dbReference type="Pfam" id="PF23262">
    <property type="entry name" value="NFD4_C"/>
    <property type="match status" value="1"/>
</dbReference>
<sequence length="525" mass="57965">MDGTGGVNLDPVIKDFGEYAGILAGILFNKLPPWALLCIGALFAFLGYGSIWLVASERFTSSPYVMMLIAIFIGPNSASWFNTAVLVTCMRNFSHSRGLVAGFLKGFVGLSSAIYTLIFTSFLNKEPLKLLMLLAIGPAVVSLISMNFVRPIKSEEMRDDEEEQSNFIFVDILCIVLALYLLVATIVEDWVTFPSNFVPGVIAGVMLLFLVVPAFVPLRHYIEWSFSRQREAAIAESLRQPLVRSHRSSRRRRHRRALEPRARLPDIDEGDEEAFFLALAEGAVTEKKAPRRGEDFKLRQALVKADFWLLFLAFFCGVGPGIVTLDNLAQIGDAYGTTDVTAYVSLLSIFNFLGRLGGGFISEYYVRLNAFPRPVWMGMAQVVMIVANLLFAYGRKSLLSLASAIMGFCFGVQFSVMVPTASELFGLKHFGVIYNFINMSIPLGSLCFSALLAGCLYDWRAGAGNVCSGRSCFHLTFIVMTGVCGVGFLLTLYLSYRIRPVYKTLYPSQGQEAAHHQTNVPSTGS</sequence>
<feature type="domain" description="NFD4 C-terminal" evidence="7">
    <location>
        <begin position="299"/>
        <end position="501"/>
    </location>
</feature>
<feature type="transmembrane region" description="Helical" evidence="5">
    <location>
        <begin position="342"/>
        <end position="362"/>
    </location>
</feature>
<organism evidence="8 9">
    <name type="scientific">Adiantum capillus-veneris</name>
    <name type="common">Maidenhair fern</name>
    <dbReference type="NCBI Taxonomy" id="13818"/>
    <lineage>
        <taxon>Eukaryota</taxon>
        <taxon>Viridiplantae</taxon>
        <taxon>Streptophyta</taxon>
        <taxon>Embryophyta</taxon>
        <taxon>Tracheophyta</taxon>
        <taxon>Polypodiopsida</taxon>
        <taxon>Polypodiidae</taxon>
        <taxon>Polypodiales</taxon>
        <taxon>Pteridineae</taxon>
        <taxon>Pteridaceae</taxon>
        <taxon>Vittarioideae</taxon>
        <taxon>Adiantum</taxon>
    </lineage>
</organism>
<evidence type="ECO:0000256" key="1">
    <source>
        <dbReference type="ARBA" id="ARBA00004141"/>
    </source>
</evidence>
<evidence type="ECO:0000256" key="5">
    <source>
        <dbReference type="SAM" id="Phobius"/>
    </source>
</evidence>
<feature type="transmembrane region" description="Helical" evidence="5">
    <location>
        <begin position="99"/>
        <end position="118"/>
    </location>
</feature>
<feature type="domain" description="Nodulin-like" evidence="6">
    <location>
        <begin position="11"/>
        <end position="217"/>
    </location>
</feature>
<evidence type="ECO:0000259" key="6">
    <source>
        <dbReference type="Pfam" id="PF06813"/>
    </source>
</evidence>
<keyword evidence="4 5" id="KW-0472">Membrane</keyword>
<feature type="transmembrane region" description="Helical" evidence="5">
    <location>
        <begin position="67"/>
        <end position="87"/>
    </location>
</feature>
<evidence type="ECO:0000313" key="9">
    <source>
        <dbReference type="Proteomes" id="UP000886520"/>
    </source>
</evidence>
<protein>
    <recommendedName>
        <fullName evidence="10">Nodulin-like domain-containing protein</fullName>
    </recommendedName>
</protein>
<proteinExistence type="predicted"/>
<evidence type="ECO:0000313" key="8">
    <source>
        <dbReference type="EMBL" id="KAI5081728.1"/>
    </source>
</evidence>
<gene>
    <name evidence="8" type="ORF">GOP47_0001471</name>
</gene>